<dbReference type="NCBIfam" id="TIGR00800">
    <property type="entry name" value="ncs1"/>
    <property type="match status" value="1"/>
</dbReference>
<feature type="transmembrane region" description="Helical" evidence="7">
    <location>
        <begin position="168"/>
        <end position="188"/>
    </location>
</feature>
<feature type="transmembrane region" description="Helical" evidence="7">
    <location>
        <begin position="362"/>
        <end position="382"/>
    </location>
</feature>
<feature type="transmembrane region" description="Helical" evidence="7">
    <location>
        <begin position="403"/>
        <end position="427"/>
    </location>
</feature>
<dbReference type="Gene3D" id="1.10.4160.10">
    <property type="entry name" value="Hydantoin permease"/>
    <property type="match status" value="1"/>
</dbReference>
<keyword evidence="4 7" id="KW-1133">Transmembrane helix</keyword>
<evidence type="ECO:0000256" key="3">
    <source>
        <dbReference type="ARBA" id="ARBA00022692"/>
    </source>
</evidence>
<dbReference type="EMBL" id="OZ020109">
    <property type="protein sequence ID" value="CAK9262063.1"/>
    <property type="molecule type" value="Genomic_DNA"/>
</dbReference>
<proteinExistence type="inferred from homology"/>
<dbReference type="InterPro" id="IPR001248">
    <property type="entry name" value="Pur-cyt_permease"/>
</dbReference>
<feature type="transmembrane region" description="Helical" evidence="7">
    <location>
        <begin position="194"/>
        <end position="214"/>
    </location>
</feature>
<feature type="transmembrane region" description="Helical" evidence="7">
    <location>
        <begin position="447"/>
        <end position="475"/>
    </location>
</feature>
<dbReference type="InterPro" id="IPR045225">
    <property type="entry name" value="Uracil/uridine/allantoin_perm"/>
</dbReference>
<evidence type="ECO:0000313" key="9">
    <source>
        <dbReference type="Proteomes" id="UP001497444"/>
    </source>
</evidence>
<feature type="transmembrane region" description="Helical" evidence="7">
    <location>
        <begin position="247"/>
        <end position="269"/>
    </location>
</feature>
<sequence length="629" mass="68384">MQALCFTSLQRPVFASHHVNHREHDEYTHSRWVCISHIRVRKLGWSSVVPPPPLTVDPLRWKLCEYGGESRERLVSVVTSAAFDDVGAIDDEGSSGVDSFQNSSLKEEGASSSSTDRRTAAAAAAGFWGALLEPICPRTPISPNLSLYNKDFAPTMEDGRILSVHDMASLWVGLVVGVPTYYMAGSLVEMGMSWWQGILVVLVANVLVLIPMVLSGHAGTKFGVPFPVLARASFGIRGANVPSLLRALVACGWFGIQTWIGGQAIFQLLNTLLNGLLEWPAISWLGISAPEFGSFMLFWLLQVGIIWNGIESIRELEKYSAPILIVLSVALLAWAYTKAGGFGPMLSTPSQFVHGGPKVGQFWQAFFPALTANVGFWATLSLNIPDFTRYSKSQADQLMGQAIGLPLFMAAFTFVGLAVTSATVVIFGRPISDPIEVLSLIGGFFPIILSLIGVILATLTTNIAANVVAPANALVNLNPRIFSFRRAGMLTAVLGVLLAPWRLIQSSQGFIFTWLIGYSALLGPVGGIILVDYFSVRGRDLDIDGLYQGDEKGPYWHTRGFNVSALVALVTGILPNVPGFLVAVGAKKQVPRAFTLLYDNAWFVGFCVAGLVYWILSLQHTERLYMRET</sequence>
<evidence type="ECO:0000256" key="7">
    <source>
        <dbReference type="SAM" id="Phobius"/>
    </source>
</evidence>
<feature type="compositionally biased region" description="Basic and acidic residues" evidence="6">
    <location>
        <begin position="105"/>
        <end position="116"/>
    </location>
</feature>
<keyword evidence="5 7" id="KW-0472">Membrane</keyword>
<feature type="transmembrane region" description="Helical" evidence="7">
    <location>
        <begin position="319"/>
        <end position="337"/>
    </location>
</feature>
<evidence type="ECO:0008006" key="10">
    <source>
        <dbReference type="Google" id="ProtNLM"/>
    </source>
</evidence>
<reference evidence="8" key="1">
    <citation type="submission" date="2024-02" db="EMBL/GenBank/DDBJ databases">
        <authorList>
            <consortium name="ELIXIR-Norway"/>
            <consortium name="Elixir Norway"/>
        </authorList>
    </citation>
    <scope>NUCLEOTIDE SEQUENCE</scope>
</reference>
<dbReference type="CDD" id="cd11485">
    <property type="entry name" value="SLC-NCS1sbd_YbbW-like"/>
    <property type="match status" value="1"/>
</dbReference>
<comment type="subcellular location">
    <subcellularLocation>
        <location evidence="1">Membrane</location>
        <topology evidence="1">Multi-pass membrane protein</topology>
    </subcellularLocation>
</comment>
<evidence type="ECO:0000256" key="2">
    <source>
        <dbReference type="ARBA" id="ARBA00008974"/>
    </source>
</evidence>
<feature type="transmembrane region" description="Helical" evidence="7">
    <location>
        <begin position="281"/>
        <end position="307"/>
    </location>
</feature>
<feature type="transmembrane region" description="Helical" evidence="7">
    <location>
        <begin position="601"/>
        <end position="618"/>
    </location>
</feature>
<feature type="transmembrane region" description="Helical" evidence="7">
    <location>
        <begin position="487"/>
        <end position="504"/>
    </location>
</feature>
<keyword evidence="3 7" id="KW-0812">Transmembrane</keyword>
<dbReference type="PANTHER" id="PTHR30618:SF0">
    <property type="entry name" value="PURINE-URACIL PERMEASE NCS1"/>
    <property type="match status" value="1"/>
</dbReference>
<evidence type="ECO:0000256" key="6">
    <source>
        <dbReference type="SAM" id="MobiDB-lite"/>
    </source>
</evidence>
<evidence type="ECO:0000256" key="5">
    <source>
        <dbReference type="ARBA" id="ARBA00023136"/>
    </source>
</evidence>
<dbReference type="PANTHER" id="PTHR30618">
    <property type="entry name" value="NCS1 FAMILY PURINE/PYRIMIDINE TRANSPORTER"/>
    <property type="match status" value="1"/>
</dbReference>
<accession>A0ABP0W857</accession>
<evidence type="ECO:0000313" key="8">
    <source>
        <dbReference type="EMBL" id="CAK9262063.1"/>
    </source>
</evidence>
<feature type="transmembrane region" description="Helical" evidence="7">
    <location>
        <begin position="510"/>
        <end position="531"/>
    </location>
</feature>
<dbReference type="Proteomes" id="UP001497444">
    <property type="component" value="Chromosome 14"/>
</dbReference>
<evidence type="ECO:0000256" key="1">
    <source>
        <dbReference type="ARBA" id="ARBA00004141"/>
    </source>
</evidence>
<gene>
    <name evidence="8" type="ORF">CSSPJE1EN1_LOCUS7541</name>
</gene>
<feature type="region of interest" description="Disordered" evidence="6">
    <location>
        <begin position="94"/>
        <end position="116"/>
    </location>
</feature>
<keyword evidence="9" id="KW-1185">Reference proteome</keyword>
<organism evidence="8 9">
    <name type="scientific">Sphagnum jensenii</name>
    <dbReference type="NCBI Taxonomy" id="128206"/>
    <lineage>
        <taxon>Eukaryota</taxon>
        <taxon>Viridiplantae</taxon>
        <taxon>Streptophyta</taxon>
        <taxon>Embryophyta</taxon>
        <taxon>Bryophyta</taxon>
        <taxon>Sphagnophytina</taxon>
        <taxon>Sphagnopsida</taxon>
        <taxon>Sphagnales</taxon>
        <taxon>Sphagnaceae</taxon>
        <taxon>Sphagnum</taxon>
    </lineage>
</organism>
<dbReference type="InterPro" id="IPR012681">
    <property type="entry name" value="NCS1"/>
</dbReference>
<dbReference type="Pfam" id="PF02133">
    <property type="entry name" value="Transp_cyt_pur"/>
    <property type="match status" value="1"/>
</dbReference>
<evidence type="ECO:0000256" key="4">
    <source>
        <dbReference type="ARBA" id="ARBA00022989"/>
    </source>
</evidence>
<comment type="similarity">
    <text evidence="2">Belongs to the purine-cytosine permease (2.A.39) family.</text>
</comment>
<feature type="transmembrane region" description="Helical" evidence="7">
    <location>
        <begin position="561"/>
        <end position="581"/>
    </location>
</feature>
<protein>
    <recommendedName>
        <fullName evidence="10">Nitrate reductase</fullName>
    </recommendedName>
</protein>
<name>A0ABP0W857_9BRYO</name>